<dbReference type="EMBL" id="PKPP01003525">
    <property type="protein sequence ID" value="PWA68995.1"/>
    <property type="molecule type" value="Genomic_DNA"/>
</dbReference>
<gene>
    <name evidence="2" type="ORF">CTI12_AA301780</name>
</gene>
<dbReference type="InterPro" id="IPR045272">
    <property type="entry name" value="ANXUR1/2-like"/>
</dbReference>
<dbReference type="InterPro" id="IPR011009">
    <property type="entry name" value="Kinase-like_dom_sf"/>
</dbReference>
<dbReference type="Pfam" id="PF07714">
    <property type="entry name" value="PK_Tyr_Ser-Thr"/>
    <property type="match status" value="1"/>
</dbReference>
<dbReference type="InterPro" id="IPR000719">
    <property type="entry name" value="Prot_kinase_dom"/>
</dbReference>
<dbReference type="GO" id="GO:0005524">
    <property type="term" value="F:ATP binding"/>
    <property type="evidence" value="ECO:0007669"/>
    <property type="project" value="InterPro"/>
</dbReference>
<dbReference type="Proteomes" id="UP000245207">
    <property type="component" value="Unassembled WGS sequence"/>
</dbReference>
<dbReference type="PROSITE" id="PS50011">
    <property type="entry name" value="PROTEIN_KINASE_DOM"/>
    <property type="match status" value="1"/>
</dbReference>
<dbReference type="OrthoDB" id="684810at2759"/>
<comment type="caution">
    <text evidence="2">The sequence shown here is derived from an EMBL/GenBank/DDBJ whole genome shotgun (WGS) entry which is preliminary data.</text>
</comment>
<dbReference type="GO" id="GO:0005886">
    <property type="term" value="C:plasma membrane"/>
    <property type="evidence" value="ECO:0007669"/>
    <property type="project" value="TreeGrafter"/>
</dbReference>
<dbReference type="PANTHER" id="PTHR27003:SF359">
    <property type="entry name" value="SERINE_THREONINE-PROTEIN KINASE UNC-51-RELATED"/>
    <property type="match status" value="1"/>
</dbReference>
<dbReference type="InterPro" id="IPR045529">
    <property type="entry name" value="DUF6469"/>
</dbReference>
<feature type="domain" description="Protein kinase" evidence="1">
    <location>
        <begin position="43"/>
        <end position="330"/>
    </location>
</feature>
<evidence type="ECO:0000259" key="1">
    <source>
        <dbReference type="PROSITE" id="PS50011"/>
    </source>
</evidence>
<dbReference type="GO" id="GO:0009506">
    <property type="term" value="C:plasmodesma"/>
    <property type="evidence" value="ECO:0007669"/>
    <property type="project" value="TreeGrafter"/>
</dbReference>
<evidence type="ECO:0000313" key="2">
    <source>
        <dbReference type="EMBL" id="PWA68995.1"/>
    </source>
</evidence>
<keyword evidence="3" id="KW-1185">Reference proteome</keyword>
<protein>
    <submittedName>
        <fullName evidence="2">Jacalin-like lectin domain-containing protein</fullName>
    </submittedName>
</protein>
<reference evidence="2 3" key="1">
    <citation type="journal article" date="2018" name="Mol. Plant">
        <title>The genome of Artemisia annua provides insight into the evolution of Asteraceae family and artemisinin biosynthesis.</title>
        <authorList>
            <person name="Shen Q."/>
            <person name="Zhang L."/>
            <person name="Liao Z."/>
            <person name="Wang S."/>
            <person name="Yan T."/>
            <person name="Shi P."/>
            <person name="Liu M."/>
            <person name="Fu X."/>
            <person name="Pan Q."/>
            <person name="Wang Y."/>
            <person name="Lv Z."/>
            <person name="Lu X."/>
            <person name="Zhang F."/>
            <person name="Jiang W."/>
            <person name="Ma Y."/>
            <person name="Chen M."/>
            <person name="Hao X."/>
            <person name="Li L."/>
            <person name="Tang Y."/>
            <person name="Lv G."/>
            <person name="Zhou Y."/>
            <person name="Sun X."/>
            <person name="Brodelius P.E."/>
            <person name="Rose J.K.C."/>
            <person name="Tang K."/>
        </authorList>
    </citation>
    <scope>NUCLEOTIDE SEQUENCE [LARGE SCALE GENOMIC DNA]</scope>
    <source>
        <strain evidence="3">cv. Huhao1</strain>
        <tissue evidence="2">Leaf</tissue>
    </source>
</reference>
<sequence length="618" mass="70808">MKLMSSSALLLEDLRMKLMSSSGLRLEDLRIPFEEIRLATKDFSKENLIGVYGPYIVYKGQFTNKHLQYYTAAVKRFTFRHHEGQEGFFKELNVISRIHHENIISFIGYCQEDIEMIIVYKYAINGTLGDHLRNPNKLLSLTWPQRLKICLGAAKAINYLHFGLEDCVVIHRNIKSDAIFLDENLEAKISSVRYSKVTDRNQQHIYESVFSHNNYIDPIYQESGIVKKEADVYSFGVVMFELLTGTLAYKAMKIGDGEPLLLINLVRRYYHVDGLDTLIDRQIRDQTDRRSLDIFKETAHRCISYNLNDRPSMDRIVKRITEALDIHVALTKCHSSSSELQVKIDKTALIEHGIMSPTAMGWGGWQLPVALFVNLGSGDPWLTRHTERRGSIPWMSANAGVFRQNATGRRELHTVAHVFASRAITNSPNHHEKRDGMAQARYRASRFPVKMEGESVGEEQNNEFTKMVFSWSIDDIFNEDLYKYEVENIPLAFVCEEHYFGSFVYPLLEETHAELASSMEIMYRAPFAEILSFNESKCGENMVYDVSVGPWKNPFSERGKYAYQTLPGDLLVLVDGKPESISDLRRVGRTWALSSVKSNEVDSTSITIKVKASKPIEF</sequence>
<dbReference type="GO" id="GO:0030246">
    <property type="term" value="F:carbohydrate binding"/>
    <property type="evidence" value="ECO:0007669"/>
    <property type="project" value="UniProtKB-KW"/>
</dbReference>
<proteinExistence type="predicted"/>
<dbReference type="Pfam" id="PF20073">
    <property type="entry name" value="DUF6469"/>
    <property type="match status" value="1"/>
</dbReference>
<dbReference type="InterPro" id="IPR001245">
    <property type="entry name" value="Ser-Thr/Tyr_kinase_cat_dom"/>
</dbReference>
<name>A0A2U1N661_ARTAN</name>
<dbReference type="GO" id="GO:0004714">
    <property type="term" value="F:transmembrane receptor protein tyrosine kinase activity"/>
    <property type="evidence" value="ECO:0007669"/>
    <property type="project" value="InterPro"/>
</dbReference>
<accession>A0A2U1N661</accession>
<dbReference type="SUPFAM" id="SSF56112">
    <property type="entry name" value="Protein kinase-like (PK-like)"/>
    <property type="match status" value="1"/>
</dbReference>
<dbReference type="STRING" id="35608.A0A2U1N661"/>
<dbReference type="AlphaFoldDB" id="A0A2U1N661"/>
<keyword evidence="2" id="KW-0430">Lectin</keyword>
<evidence type="ECO:0000313" key="3">
    <source>
        <dbReference type="Proteomes" id="UP000245207"/>
    </source>
</evidence>
<organism evidence="2 3">
    <name type="scientific">Artemisia annua</name>
    <name type="common">Sweet wormwood</name>
    <dbReference type="NCBI Taxonomy" id="35608"/>
    <lineage>
        <taxon>Eukaryota</taxon>
        <taxon>Viridiplantae</taxon>
        <taxon>Streptophyta</taxon>
        <taxon>Embryophyta</taxon>
        <taxon>Tracheophyta</taxon>
        <taxon>Spermatophyta</taxon>
        <taxon>Magnoliopsida</taxon>
        <taxon>eudicotyledons</taxon>
        <taxon>Gunneridae</taxon>
        <taxon>Pentapetalae</taxon>
        <taxon>asterids</taxon>
        <taxon>campanulids</taxon>
        <taxon>Asterales</taxon>
        <taxon>Asteraceae</taxon>
        <taxon>Asteroideae</taxon>
        <taxon>Anthemideae</taxon>
        <taxon>Artemisiinae</taxon>
        <taxon>Artemisia</taxon>
    </lineage>
</organism>
<dbReference type="Gene3D" id="1.10.510.10">
    <property type="entry name" value="Transferase(Phosphotransferase) domain 1"/>
    <property type="match status" value="1"/>
</dbReference>
<dbReference type="PANTHER" id="PTHR27003">
    <property type="entry name" value="OS07G0166700 PROTEIN"/>
    <property type="match status" value="1"/>
</dbReference>
<dbReference type="Gene3D" id="3.30.200.20">
    <property type="entry name" value="Phosphorylase Kinase, domain 1"/>
    <property type="match status" value="1"/>
</dbReference>